<dbReference type="PANTHER" id="PTHR43461">
    <property type="entry name" value="TRANSMEMBRANE PROTEIN 256"/>
    <property type="match status" value="1"/>
</dbReference>
<dbReference type="PANTHER" id="PTHR43461:SF1">
    <property type="entry name" value="TRANSMEMBRANE PROTEIN 256"/>
    <property type="match status" value="1"/>
</dbReference>
<reference evidence="7 8" key="1">
    <citation type="submission" date="2020-07" db="EMBL/GenBank/DDBJ databases">
        <authorList>
            <person name="Feng H."/>
        </authorList>
    </citation>
    <scope>NUCLEOTIDE SEQUENCE [LARGE SCALE GENOMIC DNA]</scope>
    <source>
        <strain evidence="8">s-11</strain>
    </source>
</reference>
<evidence type="ECO:0000256" key="1">
    <source>
        <dbReference type="ARBA" id="ARBA00004141"/>
    </source>
</evidence>
<dbReference type="Proteomes" id="UP000530514">
    <property type="component" value="Unassembled WGS sequence"/>
</dbReference>
<dbReference type="Pfam" id="PF04241">
    <property type="entry name" value="DUF423"/>
    <property type="match status" value="1"/>
</dbReference>
<sequence length="125" mass="12956">MKLMIMLGSINMALAIALGAFGAHGLEGKVSEKMMQIWNTGAHYHIIHGLALIAVGLMLAKTNGNATLLTVAGWLLFAGIVFFSGSLYALVLSNVKILGAITPIGGVSFIAGWVLVAVSAAKYLG</sequence>
<evidence type="ECO:0000256" key="5">
    <source>
        <dbReference type="ARBA" id="ARBA00023136"/>
    </source>
</evidence>
<accession>A0A7W1XAW6</accession>
<feature type="transmembrane region" description="Helical" evidence="6">
    <location>
        <begin position="41"/>
        <end position="60"/>
    </location>
</feature>
<comment type="subcellular location">
    <subcellularLocation>
        <location evidence="1">Membrane</location>
        <topology evidence="1">Multi-pass membrane protein</topology>
    </subcellularLocation>
</comment>
<keyword evidence="4 6" id="KW-1133">Transmembrane helix</keyword>
<protein>
    <submittedName>
        <fullName evidence="7">DUF423 domain-containing protein</fullName>
    </submittedName>
</protein>
<evidence type="ECO:0000256" key="2">
    <source>
        <dbReference type="ARBA" id="ARBA00009694"/>
    </source>
</evidence>
<keyword evidence="5 6" id="KW-0472">Membrane</keyword>
<organism evidence="7 8">
    <name type="scientific">Thermoactinomyces daqus</name>
    <dbReference type="NCBI Taxonomy" id="1329516"/>
    <lineage>
        <taxon>Bacteria</taxon>
        <taxon>Bacillati</taxon>
        <taxon>Bacillota</taxon>
        <taxon>Bacilli</taxon>
        <taxon>Bacillales</taxon>
        <taxon>Thermoactinomycetaceae</taxon>
        <taxon>Thermoactinomyces</taxon>
    </lineage>
</organism>
<comment type="caution">
    <text evidence="7">The sequence shown here is derived from an EMBL/GenBank/DDBJ whole genome shotgun (WGS) entry which is preliminary data.</text>
</comment>
<feature type="transmembrane region" description="Helical" evidence="6">
    <location>
        <begin position="67"/>
        <end position="91"/>
    </location>
</feature>
<dbReference type="AlphaFoldDB" id="A0A7W1XAW6"/>
<evidence type="ECO:0000313" key="8">
    <source>
        <dbReference type="Proteomes" id="UP000530514"/>
    </source>
</evidence>
<comment type="similarity">
    <text evidence="2">Belongs to the UPF0382 family.</text>
</comment>
<evidence type="ECO:0000256" key="6">
    <source>
        <dbReference type="SAM" id="Phobius"/>
    </source>
</evidence>
<gene>
    <name evidence="7" type="ORF">H1164_09780</name>
</gene>
<dbReference type="EMBL" id="JACEIP010000013">
    <property type="protein sequence ID" value="MBA4543188.1"/>
    <property type="molecule type" value="Genomic_DNA"/>
</dbReference>
<evidence type="ECO:0000313" key="7">
    <source>
        <dbReference type="EMBL" id="MBA4543188.1"/>
    </source>
</evidence>
<evidence type="ECO:0000256" key="3">
    <source>
        <dbReference type="ARBA" id="ARBA00022692"/>
    </source>
</evidence>
<name>A0A7W1XAW6_9BACL</name>
<proteinExistence type="inferred from homology"/>
<dbReference type="InterPro" id="IPR006696">
    <property type="entry name" value="DUF423"/>
</dbReference>
<evidence type="ECO:0000256" key="4">
    <source>
        <dbReference type="ARBA" id="ARBA00022989"/>
    </source>
</evidence>
<dbReference type="GO" id="GO:0005886">
    <property type="term" value="C:plasma membrane"/>
    <property type="evidence" value="ECO:0007669"/>
    <property type="project" value="TreeGrafter"/>
</dbReference>
<feature type="transmembrane region" description="Helical" evidence="6">
    <location>
        <begin position="97"/>
        <end position="121"/>
    </location>
</feature>
<keyword evidence="8" id="KW-1185">Reference proteome</keyword>
<dbReference type="OrthoDB" id="9802121at2"/>
<dbReference type="RefSeq" id="WP_033100900.1">
    <property type="nucleotide sequence ID" value="NZ_JACEIP010000013.1"/>
</dbReference>
<keyword evidence="3 6" id="KW-0812">Transmembrane</keyword>